<evidence type="ECO:0000313" key="1">
    <source>
        <dbReference type="EMBL" id="KAK2834742.1"/>
    </source>
</evidence>
<accession>A0AA88MD84</accession>
<keyword evidence="2" id="KW-1185">Reference proteome</keyword>
<evidence type="ECO:0000313" key="2">
    <source>
        <dbReference type="Proteomes" id="UP001187315"/>
    </source>
</evidence>
<comment type="caution">
    <text evidence="1">The sequence shown here is derived from an EMBL/GenBank/DDBJ whole genome shotgun (WGS) entry which is preliminary data.</text>
</comment>
<organism evidence="1 2">
    <name type="scientific">Tachysurus vachellii</name>
    <name type="common">Darkbarbel catfish</name>
    <name type="synonym">Pelteobagrus vachellii</name>
    <dbReference type="NCBI Taxonomy" id="175792"/>
    <lineage>
        <taxon>Eukaryota</taxon>
        <taxon>Metazoa</taxon>
        <taxon>Chordata</taxon>
        <taxon>Craniata</taxon>
        <taxon>Vertebrata</taxon>
        <taxon>Euteleostomi</taxon>
        <taxon>Actinopterygii</taxon>
        <taxon>Neopterygii</taxon>
        <taxon>Teleostei</taxon>
        <taxon>Ostariophysi</taxon>
        <taxon>Siluriformes</taxon>
        <taxon>Bagridae</taxon>
        <taxon>Tachysurus</taxon>
    </lineage>
</organism>
<gene>
    <name evidence="1" type="ORF">Q7C36_015443</name>
</gene>
<proteinExistence type="predicted"/>
<protein>
    <submittedName>
        <fullName evidence="1">Uncharacterized protein</fullName>
    </submittedName>
</protein>
<dbReference type="EMBL" id="JAVHJS010000015">
    <property type="protein sequence ID" value="KAK2834742.1"/>
    <property type="molecule type" value="Genomic_DNA"/>
</dbReference>
<sequence length="123" mass="13560">MAVLECCGSRALERTECSNPLARSVLLCSSTDEISSSDTGFRRALERGLSLDIEIYTVVLTGVAVCVKLDPVLHTHTRLSAQMEASNVEAHWKDAPTYKLEPFKRTMICLIQLQTASLTCSVR</sequence>
<dbReference type="AlphaFoldDB" id="A0AA88MD84"/>
<name>A0AA88MD84_TACVA</name>
<reference evidence="1" key="1">
    <citation type="submission" date="2023-08" db="EMBL/GenBank/DDBJ databases">
        <title>Pelteobagrus vachellii genome.</title>
        <authorList>
            <person name="Liu H."/>
        </authorList>
    </citation>
    <scope>NUCLEOTIDE SEQUENCE</scope>
    <source>
        <strain evidence="1">PRFRI_2022a</strain>
        <tissue evidence="1">Muscle</tissue>
    </source>
</reference>
<dbReference type="Proteomes" id="UP001187315">
    <property type="component" value="Unassembled WGS sequence"/>
</dbReference>